<dbReference type="AlphaFoldDB" id="A0A1V2ZWQ3"/>
<feature type="domain" description="CheR-type methyltransferase" evidence="7">
    <location>
        <begin position="1"/>
        <end position="274"/>
    </location>
</feature>
<dbReference type="CDD" id="cd02440">
    <property type="entry name" value="AdoMet_MTases"/>
    <property type="match status" value="1"/>
</dbReference>
<keyword evidence="9" id="KW-1185">Reference proteome</keyword>
<dbReference type="STRING" id="252474.B1A74_10140"/>
<evidence type="ECO:0000313" key="9">
    <source>
        <dbReference type="Proteomes" id="UP000189177"/>
    </source>
</evidence>
<dbReference type="InterPro" id="IPR029063">
    <property type="entry name" value="SAM-dependent_MTases_sf"/>
</dbReference>
<evidence type="ECO:0000256" key="1">
    <source>
        <dbReference type="ARBA" id="ARBA00001541"/>
    </source>
</evidence>
<feature type="binding site" evidence="6">
    <location>
        <position position="143"/>
    </location>
    <ligand>
        <name>S-adenosyl-L-methionine</name>
        <dbReference type="ChEBI" id="CHEBI:59789"/>
    </ligand>
</feature>
<sequence>MGRFESLSDRDFRRVARLIGERTGIMLNESKRELVYSRLARRLRALGLERFEQYLDRVEGGDEAELEEFINALTTNLTAFFREPHHFEMLEGSVLQEMRRANPDGPLKIWSAGCSTGEEPWSIAMTLADATGSTDAARILATDVDSRVVAHADAGIYDGSRITGIARERQRRWLLRGKGAQDGKVRIRDDLRSMARFQQLNLFDEWPIRGPLDAIFCRNTLIYFDKPTQKELVERFATILRPGGYLFIGHSESLYRVTDTFRLLEQTLYRRVSP</sequence>
<evidence type="ECO:0000256" key="5">
    <source>
        <dbReference type="PIRNR" id="PIRNR000410"/>
    </source>
</evidence>
<dbReference type="PANTHER" id="PTHR24422:SF19">
    <property type="entry name" value="CHEMOTAXIS PROTEIN METHYLTRANSFERASE"/>
    <property type="match status" value="1"/>
</dbReference>
<gene>
    <name evidence="8" type="ORF">B1A74_10140</name>
</gene>
<dbReference type="PROSITE" id="PS50123">
    <property type="entry name" value="CHER"/>
    <property type="match status" value="1"/>
</dbReference>
<dbReference type="InterPro" id="IPR022642">
    <property type="entry name" value="CheR_C"/>
</dbReference>
<dbReference type="InterPro" id="IPR050903">
    <property type="entry name" value="Bact_Chemotaxis_MeTrfase"/>
</dbReference>
<dbReference type="PRINTS" id="PR00996">
    <property type="entry name" value="CHERMTFRASE"/>
</dbReference>
<comment type="catalytic activity">
    <reaction evidence="1 5">
        <text>L-glutamyl-[protein] + S-adenosyl-L-methionine = [protein]-L-glutamate 5-O-methyl ester + S-adenosyl-L-homocysteine</text>
        <dbReference type="Rhea" id="RHEA:24452"/>
        <dbReference type="Rhea" id="RHEA-COMP:10208"/>
        <dbReference type="Rhea" id="RHEA-COMP:10311"/>
        <dbReference type="ChEBI" id="CHEBI:29973"/>
        <dbReference type="ChEBI" id="CHEBI:57856"/>
        <dbReference type="ChEBI" id="CHEBI:59789"/>
        <dbReference type="ChEBI" id="CHEBI:82795"/>
        <dbReference type="EC" id="2.1.1.80"/>
    </reaction>
</comment>
<comment type="function">
    <text evidence="5">Methylation of the membrane-bound methyl-accepting chemotaxis proteins (MCP) to form gamma-glutamyl methyl ester residues in MCP.</text>
</comment>
<dbReference type="Pfam" id="PF01739">
    <property type="entry name" value="CheR"/>
    <property type="match status" value="1"/>
</dbReference>
<dbReference type="Gene3D" id="1.10.155.10">
    <property type="entry name" value="Chemotaxis receptor methyltransferase CheR, N-terminal domain"/>
    <property type="match status" value="1"/>
</dbReference>
<dbReference type="InterPro" id="IPR036804">
    <property type="entry name" value="CheR_N_sf"/>
</dbReference>
<feature type="binding site" evidence="6">
    <location>
        <position position="76"/>
    </location>
    <ligand>
        <name>S-adenosyl-L-methionine</name>
        <dbReference type="ChEBI" id="CHEBI:59789"/>
    </ligand>
</feature>
<dbReference type="InterPro" id="IPR026024">
    <property type="entry name" value="Chemotaxis_MeTrfase_CheR"/>
</dbReference>
<dbReference type="RefSeq" id="WP_077244563.1">
    <property type="nucleotide sequence ID" value="NZ_MUZR01000044.1"/>
</dbReference>
<evidence type="ECO:0000256" key="3">
    <source>
        <dbReference type="ARBA" id="ARBA00022679"/>
    </source>
</evidence>
<dbReference type="EMBL" id="MUZR01000044">
    <property type="protein sequence ID" value="OOC09552.1"/>
    <property type="molecule type" value="Genomic_DNA"/>
</dbReference>
<organism evidence="8 9">
    <name type="scientific">Thioalkalivibrio halophilus</name>
    <dbReference type="NCBI Taxonomy" id="252474"/>
    <lineage>
        <taxon>Bacteria</taxon>
        <taxon>Pseudomonadati</taxon>
        <taxon>Pseudomonadota</taxon>
        <taxon>Gammaproteobacteria</taxon>
        <taxon>Chromatiales</taxon>
        <taxon>Ectothiorhodospiraceae</taxon>
        <taxon>Thioalkalivibrio</taxon>
    </lineage>
</organism>
<feature type="binding site" evidence="6">
    <location>
        <position position="82"/>
    </location>
    <ligand>
        <name>S-adenosyl-L-methionine</name>
        <dbReference type="ChEBI" id="CHEBI:59789"/>
    </ligand>
</feature>
<evidence type="ECO:0000313" key="8">
    <source>
        <dbReference type="EMBL" id="OOC09552.1"/>
    </source>
</evidence>
<dbReference type="SMART" id="SM00138">
    <property type="entry name" value="MeTrc"/>
    <property type="match status" value="1"/>
</dbReference>
<dbReference type="PIRSF" id="PIRSF000410">
    <property type="entry name" value="CheR"/>
    <property type="match status" value="1"/>
</dbReference>
<dbReference type="Pfam" id="PF03705">
    <property type="entry name" value="CheR_N"/>
    <property type="match status" value="1"/>
</dbReference>
<dbReference type="OrthoDB" id="9816309at2"/>
<comment type="caution">
    <text evidence="8">The sequence shown here is derived from an EMBL/GenBank/DDBJ whole genome shotgun (WGS) entry which is preliminary data.</text>
</comment>
<evidence type="ECO:0000259" key="7">
    <source>
        <dbReference type="PROSITE" id="PS50123"/>
    </source>
</evidence>
<keyword evidence="4 5" id="KW-0949">S-adenosyl-L-methionine</keyword>
<dbReference type="InterPro" id="IPR000780">
    <property type="entry name" value="CheR_MeTrfase"/>
</dbReference>
<dbReference type="GO" id="GO:0008983">
    <property type="term" value="F:protein-glutamate O-methyltransferase activity"/>
    <property type="evidence" value="ECO:0007669"/>
    <property type="project" value="UniProtKB-EC"/>
</dbReference>
<evidence type="ECO:0000256" key="4">
    <source>
        <dbReference type="ARBA" id="ARBA00022691"/>
    </source>
</evidence>
<dbReference type="PANTHER" id="PTHR24422">
    <property type="entry name" value="CHEMOTAXIS PROTEIN METHYLTRANSFERASE"/>
    <property type="match status" value="1"/>
</dbReference>
<feature type="binding site" evidence="6">
    <location>
        <begin position="201"/>
        <end position="202"/>
    </location>
    <ligand>
        <name>S-adenosyl-L-methionine</name>
        <dbReference type="ChEBI" id="CHEBI:59789"/>
    </ligand>
</feature>
<protein>
    <recommendedName>
        <fullName evidence="5">Chemotaxis protein methyltransferase</fullName>
        <ecNumber evidence="5">2.1.1.80</ecNumber>
    </recommendedName>
</protein>
<dbReference type="SUPFAM" id="SSF47757">
    <property type="entry name" value="Chemotaxis receptor methyltransferase CheR, N-terminal domain"/>
    <property type="match status" value="1"/>
</dbReference>
<evidence type="ECO:0000256" key="2">
    <source>
        <dbReference type="ARBA" id="ARBA00022603"/>
    </source>
</evidence>
<dbReference type="Gene3D" id="3.40.50.150">
    <property type="entry name" value="Vaccinia Virus protein VP39"/>
    <property type="match status" value="1"/>
</dbReference>
<dbReference type="EC" id="2.1.1.80" evidence="5"/>
<name>A0A1V2ZWQ3_9GAMM</name>
<dbReference type="SUPFAM" id="SSF53335">
    <property type="entry name" value="S-adenosyl-L-methionine-dependent methyltransferases"/>
    <property type="match status" value="1"/>
</dbReference>
<feature type="binding site" evidence="6">
    <location>
        <position position="119"/>
    </location>
    <ligand>
        <name>S-adenosyl-L-methionine</name>
        <dbReference type="ChEBI" id="CHEBI:59789"/>
    </ligand>
</feature>
<feature type="binding site" evidence="6">
    <location>
        <begin position="218"/>
        <end position="219"/>
    </location>
    <ligand>
        <name>S-adenosyl-L-methionine</name>
        <dbReference type="ChEBI" id="CHEBI:59789"/>
    </ligand>
</feature>
<feature type="binding site" evidence="6">
    <location>
        <position position="78"/>
    </location>
    <ligand>
        <name>S-adenosyl-L-methionine</name>
        <dbReference type="ChEBI" id="CHEBI:59789"/>
    </ligand>
</feature>
<dbReference type="InterPro" id="IPR022641">
    <property type="entry name" value="CheR_N"/>
</dbReference>
<proteinExistence type="predicted"/>
<dbReference type="GO" id="GO:0032259">
    <property type="term" value="P:methylation"/>
    <property type="evidence" value="ECO:0007669"/>
    <property type="project" value="UniProtKB-KW"/>
</dbReference>
<keyword evidence="2 5" id="KW-0489">Methyltransferase</keyword>
<accession>A0A1V2ZWQ3</accession>
<dbReference type="Proteomes" id="UP000189177">
    <property type="component" value="Unassembled WGS sequence"/>
</dbReference>
<keyword evidence="3 5" id="KW-0808">Transferase</keyword>
<evidence type="ECO:0000256" key="6">
    <source>
        <dbReference type="PIRSR" id="PIRSR000410-1"/>
    </source>
</evidence>
<reference evidence="8 9" key="1">
    <citation type="submission" date="2017-02" db="EMBL/GenBank/DDBJ databases">
        <title>Genomic diversity within the haloalkaliphilic genus Thioalkalivibrio.</title>
        <authorList>
            <person name="Ahn A.-C."/>
            <person name="Meier-Kolthoff J."/>
            <person name="Overmars L."/>
            <person name="Richter M."/>
            <person name="Woyke T."/>
            <person name="Sorokin D.Y."/>
            <person name="Muyzer G."/>
        </authorList>
    </citation>
    <scope>NUCLEOTIDE SEQUENCE [LARGE SCALE GENOMIC DNA]</scope>
    <source>
        <strain evidence="8 9">HL17</strain>
    </source>
</reference>